<name>A0A2T3HNT3_9SPHI</name>
<organism evidence="3 4">
    <name type="scientific">Pedobacter yulinensis</name>
    <dbReference type="NCBI Taxonomy" id="2126353"/>
    <lineage>
        <taxon>Bacteria</taxon>
        <taxon>Pseudomonadati</taxon>
        <taxon>Bacteroidota</taxon>
        <taxon>Sphingobacteriia</taxon>
        <taxon>Sphingobacteriales</taxon>
        <taxon>Sphingobacteriaceae</taxon>
        <taxon>Pedobacter</taxon>
    </lineage>
</organism>
<feature type="transmembrane region" description="Helical" evidence="1">
    <location>
        <begin position="236"/>
        <end position="258"/>
    </location>
</feature>
<feature type="transmembrane region" description="Helical" evidence="1">
    <location>
        <begin position="299"/>
        <end position="319"/>
    </location>
</feature>
<feature type="transmembrane region" description="Helical" evidence="1">
    <location>
        <begin position="165"/>
        <end position="186"/>
    </location>
</feature>
<dbReference type="OrthoDB" id="1494583at2"/>
<feature type="transmembrane region" description="Helical" evidence="1">
    <location>
        <begin position="198"/>
        <end position="224"/>
    </location>
</feature>
<dbReference type="Pfam" id="PF14093">
    <property type="entry name" value="DUF4271"/>
    <property type="match status" value="1"/>
</dbReference>
<dbReference type="AlphaFoldDB" id="A0A2T3HNT3"/>
<sequence length="321" mass="37296">MLKHLFAFAFMICCFSAAAQVAPVADSLQRVSRWRPLRDSAYLEKQRRFTDSSIYQVWLHRPGTPLPNQTLDRLEKEYLYPKFDLAGWFAKYGHLKKKESRVREGKPLAKGKVWVLGVIFMLLLLFAILKFSFFRQLQTIVLSFFSNRVLSNLNKEENLFTSWPFLLLFIQFGFTIGMFFYLASTYYGVSSPWREFEFYAGISVVIILLYALKILVLRFLGFLFNIQKPVGEYVSILYLSYFNASLVFMPLVLAFALMPLRYGQFFIVLAGIMTGVIFTFQLIRAGINILSHNKFSKVYLFLYFCALEICPILILIKTIGL</sequence>
<dbReference type="InterPro" id="IPR025367">
    <property type="entry name" value="DUF4271"/>
</dbReference>
<evidence type="ECO:0000313" key="3">
    <source>
        <dbReference type="EMBL" id="PST84089.1"/>
    </source>
</evidence>
<proteinExistence type="predicted"/>
<feature type="signal peptide" evidence="2">
    <location>
        <begin position="1"/>
        <end position="19"/>
    </location>
</feature>
<dbReference type="RefSeq" id="WP_107214163.1">
    <property type="nucleotide sequence ID" value="NZ_KZ686268.1"/>
</dbReference>
<protein>
    <submittedName>
        <fullName evidence="3">DUF4271 domain-containing protein</fullName>
    </submittedName>
</protein>
<feature type="transmembrane region" description="Helical" evidence="1">
    <location>
        <begin position="264"/>
        <end position="287"/>
    </location>
</feature>
<evidence type="ECO:0000313" key="4">
    <source>
        <dbReference type="Proteomes" id="UP000240912"/>
    </source>
</evidence>
<evidence type="ECO:0000256" key="2">
    <source>
        <dbReference type="SAM" id="SignalP"/>
    </source>
</evidence>
<dbReference type="EMBL" id="PYLS01000004">
    <property type="protein sequence ID" value="PST84089.1"/>
    <property type="molecule type" value="Genomic_DNA"/>
</dbReference>
<keyword evidence="2" id="KW-0732">Signal</keyword>
<feature type="transmembrane region" description="Helical" evidence="1">
    <location>
        <begin position="113"/>
        <end position="133"/>
    </location>
</feature>
<reference evidence="3 4" key="1">
    <citation type="submission" date="2018-03" db="EMBL/GenBank/DDBJ databases">
        <authorList>
            <person name="Keele B.F."/>
        </authorList>
    </citation>
    <scope>NUCLEOTIDE SEQUENCE [LARGE SCALE GENOMIC DNA]</scope>
    <source>
        <strain evidence="3 4">YL28-9</strain>
    </source>
</reference>
<gene>
    <name evidence="3" type="ORF">C7T94_04985</name>
</gene>
<evidence type="ECO:0000256" key="1">
    <source>
        <dbReference type="SAM" id="Phobius"/>
    </source>
</evidence>
<dbReference type="Proteomes" id="UP000240912">
    <property type="component" value="Unassembled WGS sequence"/>
</dbReference>
<comment type="caution">
    <text evidence="3">The sequence shown here is derived from an EMBL/GenBank/DDBJ whole genome shotgun (WGS) entry which is preliminary data.</text>
</comment>
<feature type="chain" id="PRO_5015610572" evidence="2">
    <location>
        <begin position="20"/>
        <end position="321"/>
    </location>
</feature>
<keyword evidence="1" id="KW-1133">Transmembrane helix</keyword>
<keyword evidence="1" id="KW-0812">Transmembrane</keyword>
<keyword evidence="4" id="KW-1185">Reference proteome</keyword>
<keyword evidence="1" id="KW-0472">Membrane</keyword>
<accession>A0A2T3HNT3</accession>